<evidence type="ECO:0000256" key="1">
    <source>
        <dbReference type="ARBA" id="ARBA00023015"/>
    </source>
</evidence>
<dbReference type="InterPro" id="IPR012845">
    <property type="entry name" value="RNA_pol_sigma_FliA_WhiG"/>
</dbReference>
<keyword evidence="3" id="KW-0238">DNA-binding</keyword>
<dbReference type="SUPFAM" id="SSF88946">
    <property type="entry name" value="Sigma2 domain of RNA polymerase sigma factors"/>
    <property type="match status" value="1"/>
</dbReference>
<sequence length="256" mass="29848">MAVNSSPLEKELWAKWQKEQNNHTANQIIQHYMYLVNYHVERTASHLPSSVSKDDLRSLGMFGLYDALKKFDIDRDLKFDTYASFRIRGSIIDGLRKEDWLPRSTRDKIKKVEQLSQELEQKLQREPTSKEIAKYVDMSVDEVETTIKNSLFANVLSIEDKGKNQDNEFKEGIGYSIPDKKSGQPEENVLQNEIIKELLQGIQHLNEKEQMILSLFYQEELTFTEIGQVLELTTSRISQLHKKAIFKLRKILEKLA</sequence>
<evidence type="ECO:0000256" key="4">
    <source>
        <dbReference type="ARBA" id="ARBA00023163"/>
    </source>
</evidence>
<keyword evidence="2" id="KW-0731">Sigma factor</keyword>
<keyword evidence="4" id="KW-0804">Transcription</keyword>
<dbReference type="InterPro" id="IPR013325">
    <property type="entry name" value="RNA_pol_sigma_r2"/>
</dbReference>
<dbReference type="GO" id="GO:0003677">
    <property type="term" value="F:DNA binding"/>
    <property type="evidence" value="ECO:0007669"/>
    <property type="project" value="UniProtKB-KW"/>
</dbReference>
<evidence type="ECO:0000313" key="7">
    <source>
        <dbReference type="Proteomes" id="UP000183988"/>
    </source>
</evidence>
<dbReference type="EMBL" id="FQVW01000001">
    <property type="protein sequence ID" value="SHF52145.1"/>
    <property type="molecule type" value="Genomic_DNA"/>
</dbReference>
<dbReference type="AlphaFoldDB" id="A0A1M5CBP7"/>
<evidence type="ECO:0000259" key="5">
    <source>
        <dbReference type="PROSITE" id="PS00716"/>
    </source>
</evidence>
<dbReference type="Gene3D" id="1.20.140.160">
    <property type="match status" value="1"/>
</dbReference>
<dbReference type="Gene3D" id="1.10.1740.10">
    <property type="match status" value="1"/>
</dbReference>
<dbReference type="NCBIfam" id="NF005413">
    <property type="entry name" value="PRK06986.1"/>
    <property type="match status" value="1"/>
</dbReference>
<dbReference type="NCBIfam" id="NF005809">
    <property type="entry name" value="PRK07670.1"/>
    <property type="match status" value="1"/>
</dbReference>
<dbReference type="NCBIfam" id="TIGR02937">
    <property type="entry name" value="sigma70-ECF"/>
    <property type="match status" value="1"/>
</dbReference>
<feature type="domain" description="RNA polymerase sigma-70" evidence="5">
    <location>
        <begin position="222"/>
        <end position="248"/>
    </location>
</feature>
<keyword evidence="1" id="KW-0805">Transcription regulation</keyword>
<dbReference type="Proteomes" id="UP000183988">
    <property type="component" value="Unassembled WGS sequence"/>
</dbReference>
<reference evidence="6 7" key="1">
    <citation type="submission" date="2016-11" db="EMBL/GenBank/DDBJ databases">
        <authorList>
            <person name="Jaros S."/>
            <person name="Januszkiewicz K."/>
            <person name="Wedrychowicz H."/>
        </authorList>
    </citation>
    <scope>NUCLEOTIDE SEQUENCE [LARGE SCALE GENOMIC DNA]</scope>
    <source>
        <strain evidence="6 7">IBRC-M 10683</strain>
    </source>
</reference>
<dbReference type="Pfam" id="PF04542">
    <property type="entry name" value="Sigma70_r2"/>
    <property type="match status" value="1"/>
</dbReference>
<dbReference type="Pfam" id="PF04545">
    <property type="entry name" value="Sigma70_r4"/>
    <property type="match status" value="1"/>
</dbReference>
<dbReference type="InterPro" id="IPR000943">
    <property type="entry name" value="RNA_pol_sigma70"/>
</dbReference>
<dbReference type="PRINTS" id="PR00046">
    <property type="entry name" value="SIGMA70FCT"/>
</dbReference>
<name>A0A1M5CBP7_9BACI</name>
<dbReference type="PANTHER" id="PTHR30385">
    <property type="entry name" value="SIGMA FACTOR F FLAGELLAR"/>
    <property type="match status" value="1"/>
</dbReference>
<gene>
    <name evidence="6" type="ORF">SAMN05216225_1001166</name>
</gene>
<dbReference type="OrthoDB" id="9799825at2"/>
<dbReference type="InterPro" id="IPR007624">
    <property type="entry name" value="RNA_pol_sigma70_r3"/>
</dbReference>
<dbReference type="PIRSF" id="PIRSF000770">
    <property type="entry name" value="RNA_pol_sigma-SigE/K"/>
    <property type="match status" value="1"/>
</dbReference>
<organism evidence="6 7">
    <name type="scientific">Ornithinibacillus halophilus</name>
    <dbReference type="NCBI Taxonomy" id="930117"/>
    <lineage>
        <taxon>Bacteria</taxon>
        <taxon>Bacillati</taxon>
        <taxon>Bacillota</taxon>
        <taxon>Bacilli</taxon>
        <taxon>Bacillales</taxon>
        <taxon>Bacillaceae</taxon>
        <taxon>Ornithinibacillus</taxon>
    </lineage>
</organism>
<evidence type="ECO:0000256" key="2">
    <source>
        <dbReference type="ARBA" id="ARBA00023082"/>
    </source>
</evidence>
<dbReference type="STRING" id="930117.SAMN05216225_1001166"/>
<dbReference type="InterPro" id="IPR007630">
    <property type="entry name" value="RNA_pol_sigma70_r4"/>
</dbReference>
<dbReference type="GO" id="GO:0006352">
    <property type="term" value="P:DNA-templated transcription initiation"/>
    <property type="evidence" value="ECO:0007669"/>
    <property type="project" value="InterPro"/>
</dbReference>
<dbReference type="PANTHER" id="PTHR30385:SF7">
    <property type="entry name" value="RNA POLYMERASE SIGMA FACTOR FLIA"/>
    <property type="match status" value="1"/>
</dbReference>
<proteinExistence type="predicted"/>
<dbReference type="Pfam" id="PF04539">
    <property type="entry name" value="Sigma70_r3"/>
    <property type="match status" value="1"/>
</dbReference>
<protein>
    <submittedName>
        <fullName evidence="6">RNA polymerase, sigma 28 subunit, SigD/FliA/WhiG</fullName>
    </submittedName>
</protein>
<dbReference type="NCBIfam" id="TIGR02479">
    <property type="entry name" value="FliA_WhiG"/>
    <property type="match status" value="1"/>
</dbReference>
<dbReference type="GO" id="GO:0003899">
    <property type="term" value="F:DNA-directed RNA polymerase activity"/>
    <property type="evidence" value="ECO:0007669"/>
    <property type="project" value="InterPro"/>
</dbReference>
<dbReference type="GO" id="GO:0016987">
    <property type="term" value="F:sigma factor activity"/>
    <property type="evidence" value="ECO:0007669"/>
    <property type="project" value="UniProtKB-KW"/>
</dbReference>
<dbReference type="InterPro" id="IPR014284">
    <property type="entry name" value="RNA_pol_sigma-70_dom"/>
</dbReference>
<evidence type="ECO:0000313" key="6">
    <source>
        <dbReference type="EMBL" id="SHF52145.1"/>
    </source>
</evidence>
<dbReference type="RefSeq" id="WP_072886992.1">
    <property type="nucleotide sequence ID" value="NZ_FQVW01000001.1"/>
</dbReference>
<dbReference type="InterPro" id="IPR013324">
    <property type="entry name" value="RNA_pol_sigma_r3/r4-like"/>
</dbReference>
<dbReference type="CDD" id="cd06171">
    <property type="entry name" value="Sigma70_r4"/>
    <property type="match status" value="1"/>
</dbReference>
<dbReference type="InterPro" id="IPR007627">
    <property type="entry name" value="RNA_pol_sigma70_r2"/>
</dbReference>
<dbReference type="SUPFAM" id="SSF88659">
    <property type="entry name" value="Sigma3 and sigma4 domains of RNA polymerase sigma factors"/>
    <property type="match status" value="2"/>
</dbReference>
<keyword evidence="7" id="KW-1185">Reference proteome</keyword>
<accession>A0A1M5CBP7</accession>
<evidence type="ECO:0000256" key="3">
    <source>
        <dbReference type="ARBA" id="ARBA00023125"/>
    </source>
</evidence>
<dbReference type="PROSITE" id="PS00716">
    <property type="entry name" value="SIGMA70_2"/>
    <property type="match status" value="1"/>
</dbReference>